<dbReference type="EC" id="4.1.1.112" evidence="9"/>
<evidence type="ECO:0000256" key="6">
    <source>
        <dbReference type="ARBA" id="ARBA00023239"/>
    </source>
</evidence>
<proteinExistence type="inferred from homology"/>
<dbReference type="InterPro" id="IPR036704">
    <property type="entry name" value="RraA/RraA-like_sf"/>
</dbReference>
<comment type="similarity">
    <text evidence="3 9">Belongs to the class II aldolase/RraA-like family.</text>
</comment>
<dbReference type="EMBL" id="CP082781">
    <property type="protein sequence ID" value="UGS28309.1"/>
    <property type="molecule type" value="Genomic_DNA"/>
</dbReference>
<evidence type="ECO:0000256" key="3">
    <source>
        <dbReference type="ARBA" id="ARBA00008621"/>
    </source>
</evidence>
<dbReference type="CDD" id="cd16841">
    <property type="entry name" value="RraA_family"/>
    <property type="match status" value="1"/>
</dbReference>
<keyword evidence="11" id="KW-1185">Reference proteome</keyword>
<sequence length="155" mass="16186">MTESTADLYDRLGEALQSLPLQLRSFGGRAAFSGPVRTVRCFEDNVVLKSVLETPGDGAVLVVDGGGSLDRALMGDMIAGLAVRNGWAGVVIHGAIRDSADIARLPLGVKALGTNPRKSTKEGVGEIDVEVAFGGVVFRPGARLVADEDGILVER</sequence>
<evidence type="ECO:0000313" key="10">
    <source>
        <dbReference type="EMBL" id="UGS28309.1"/>
    </source>
</evidence>
<comment type="subunit">
    <text evidence="4 9">Homotrimer.</text>
</comment>
<evidence type="ECO:0000313" key="11">
    <source>
        <dbReference type="Proteomes" id="UP001199642"/>
    </source>
</evidence>
<dbReference type="InterPro" id="IPR005493">
    <property type="entry name" value="RraA/RraA-like"/>
</dbReference>
<dbReference type="EC" id="4.1.3.17" evidence="9"/>
<dbReference type="PANTHER" id="PTHR33254">
    <property type="entry name" value="4-HYDROXY-4-METHYL-2-OXOGLUTARATE ALDOLASE 3-RELATED"/>
    <property type="match status" value="1"/>
</dbReference>
<evidence type="ECO:0000256" key="4">
    <source>
        <dbReference type="ARBA" id="ARBA00011233"/>
    </source>
</evidence>
<dbReference type="InterPro" id="IPR010203">
    <property type="entry name" value="RraA"/>
</dbReference>
<comment type="cofactor">
    <cofactor evidence="2 9">
        <name>a divalent metal cation</name>
        <dbReference type="ChEBI" id="CHEBI:60240"/>
    </cofactor>
</comment>
<reference evidence="10 11" key="1">
    <citation type="submission" date="2023-01" db="EMBL/GenBank/DDBJ databases">
        <title>Characterization of estradiol degrading bacteria Microbacterium sp. MZT7 and reveal degrading genes through genome analysis.</title>
        <authorList>
            <person name="Hao P."/>
            <person name="Gao Y."/>
        </authorList>
    </citation>
    <scope>NUCLEOTIDE SEQUENCE [LARGE SCALE GENOMIC DNA]</scope>
    <source>
        <strain evidence="10 11">MZT7</strain>
    </source>
</reference>
<dbReference type="NCBIfam" id="NF006875">
    <property type="entry name" value="PRK09372.1"/>
    <property type="match status" value="1"/>
</dbReference>
<gene>
    <name evidence="10" type="primary">rraA</name>
    <name evidence="10" type="ORF">K8F61_09180</name>
</gene>
<keyword evidence="6 9" id="KW-0456">Lyase</keyword>
<organism evidence="10 11">
    <name type="scientific">Microbacterium resistens</name>
    <dbReference type="NCBI Taxonomy" id="156977"/>
    <lineage>
        <taxon>Bacteria</taxon>
        <taxon>Bacillati</taxon>
        <taxon>Actinomycetota</taxon>
        <taxon>Actinomycetes</taxon>
        <taxon>Micrococcales</taxon>
        <taxon>Microbacteriaceae</taxon>
        <taxon>Microbacterium</taxon>
    </lineage>
</organism>
<evidence type="ECO:0000256" key="1">
    <source>
        <dbReference type="ARBA" id="ARBA00001342"/>
    </source>
</evidence>
<dbReference type="Gene3D" id="3.50.30.40">
    <property type="entry name" value="Ribonuclease E inhibitor RraA/RraA-like"/>
    <property type="match status" value="1"/>
</dbReference>
<evidence type="ECO:0000256" key="8">
    <source>
        <dbReference type="ARBA" id="ARBA00047973"/>
    </source>
</evidence>
<evidence type="ECO:0000256" key="5">
    <source>
        <dbReference type="ARBA" id="ARBA00022723"/>
    </source>
</evidence>
<dbReference type="PANTHER" id="PTHR33254:SF4">
    <property type="entry name" value="4-HYDROXY-4-METHYL-2-OXOGLUTARATE ALDOLASE 3-RELATED"/>
    <property type="match status" value="1"/>
</dbReference>
<dbReference type="Pfam" id="PF03737">
    <property type="entry name" value="RraA-like"/>
    <property type="match status" value="1"/>
</dbReference>
<name>A0ABY3RZ35_9MICO</name>
<comment type="function">
    <text evidence="7 9">Catalyzes the aldol cleavage of 4-hydroxy-4-methyl-2-oxoglutarate (HMG) into 2 molecules of pyruvate. Also contains a secondary oxaloacetate (OAA) decarboxylase activity due to the common pyruvate enolate transition state formed following C-C bond cleavage in the retro-aldol and decarboxylation reactions.</text>
</comment>
<evidence type="ECO:0000256" key="9">
    <source>
        <dbReference type="RuleBase" id="RU004338"/>
    </source>
</evidence>
<dbReference type="NCBIfam" id="TIGR01935">
    <property type="entry name" value="NOT-MenG"/>
    <property type="match status" value="1"/>
</dbReference>
<evidence type="ECO:0000256" key="2">
    <source>
        <dbReference type="ARBA" id="ARBA00001968"/>
    </source>
</evidence>
<dbReference type="RefSeq" id="WP_231821431.1">
    <property type="nucleotide sequence ID" value="NZ_CP082781.1"/>
</dbReference>
<dbReference type="Proteomes" id="UP001199642">
    <property type="component" value="Chromosome"/>
</dbReference>
<comment type="catalytic activity">
    <reaction evidence="1 9">
        <text>4-hydroxy-4-methyl-2-oxoglutarate = 2 pyruvate</text>
        <dbReference type="Rhea" id="RHEA:22748"/>
        <dbReference type="ChEBI" id="CHEBI:15361"/>
        <dbReference type="ChEBI" id="CHEBI:58276"/>
        <dbReference type="EC" id="4.1.3.17"/>
    </reaction>
</comment>
<accession>A0ABY3RZ35</accession>
<dbReference type="SUPFAM" id="SSF89562">
    <property type="entry name" value="RraA-like"/>
    <property type="match status" value="1"/>
</dbReference>
<evidence type="ECO:0000256" key="7">
    <source>
        <dbReference type="ARBA" id="ARBA00025046"/>
    </source>
</evidence>
<protein>
    <recommendedName>
        <fullName evidence="9">4-hydroxy-4-methyl-2-oxoglutarate aldolase</fullName>
        <shortName evidence="9">HMG aldolase</shortName>
        <ecNumber evidence="9">4.1.1.112</ecNumber>
        <ecNumber evidence="9">4.1.3.17</ecNumber>
    </recommendedName>
    <alternativeName>
        <fullName evidence="9">Oxaloacetate decarboxylase</fullName>
    </alternativeName>
</protein>
<keyword evidence="5 9" id="KW-0479">Metal-binding</keyword>
<comment type="catalytic activity">
    <reaction evidence="8 9">
        <text>oxaloacetate + H(+) = pyruvate + CO2</text>
        <dbReference type="Rhea" id="RHEA:15641"/>
        <dbReference type="ChEBI" id="CHEBI:15361"/>
        <dbReference type="ChEBI" id="CHEBI:15378"/>
        <dbReference type="ChEBI" id="CHEBI:16452"/>
        <dbReference type="ChEBI" id="CHEBI:16526"/>
        <dbReference type="EC" id="4.1.1.112"/>
    </reaction>
</comment>